<comment type="cofactor">
    <cofactor evidence="1">
        <name>Zn(2+)</name>
        <dbReference type="ChEBI" id="CHEBI:29105"/>
    </cofactor>
</comment>
<dbReference type="InterPro" id="IPR006026">
    <property type="entry name" value="Peptidase_Metallo"/>
</dbReference>
<feature type="domain" description="Peptidase metallopeptidase" evidence="10">
    <location>
        <begin position="88"/>
        <end position="251"/>
    </location>
</feature>
<keyword evidence="9" id="KW-0812">Transmembrane</keyword>
<evidence type="ECO:0000256" key="7">
    <source>
        <dbReference type="ARBA" id="ARBA00022833"/>
    </source>
</evidence>
<comment type="similarity">
    <text evidence="2">Belongs to the peptidase M10A family.</text>
</comment>
<name>A0A2A5WAA4_9GAMM</name>
<keyword evidence="9" id="KW-1133">Transmembrane helix</keyword>
<dbReference type="Gene3D" id="3.40.390.10">
    <property type="entry name" value="Collagenase (Catalytic Domain)"/>
    <property type="match status" value="1"/>
</dbReference>
<dbReference type="GO" id="GO:0006508">
    <property type="term" value="P:proteolysis"/>
    <property type="evidence" value="ECO:0007669"/>
    <property type="project" value="UniProtKB-KW"/>
</dbReference>
<keyword evidence="9" id="KW-0472">Membrane</keyword>
<keyword evidence="8" id="KW-0482">Metalloprotease</keyword>
<keyword evidence="5" id="KW-0732">Signal</keyword>
<dbReference type="InterPro" id="IPR001818">
    <property type="entry name" value="Pept_M10_metallopeptidase"/>
</dbReference>
<sequence>MLRKNKYHASDSQSTLGIKTLVLINVWKKNYFYSSFHSFLVGGLIILMLSIVFLTPMNTLAVKDSSFEDYKLIELDSSKAFRKYNGLDNNRWPNNNVDWYYNPKNQNWSTDEVVAAIKRATANWSTISGISFTYRGLTEQSLSNSSDNKFVIGWLQPDQFLAQFGRNYAGYAYMWWQRGYVSDAEISLNLAASYSSIRQFEGLMTHELGHILGLDHSNQSSSIMYSPYNSYVYQTKPKLDDLLAVTSLYPKGINSSGQPIVDCQPYITDTNFDIYIPHLSYEEEGIKTNFWLNLRYNGLNASGLYSWEFESYGLVDELVNDDQSYDFDCENNLRNTSLNLTLSQLHLRTTGLLGLSTYDTEFEYDSSYSTLRWNLAIADLVSITDSLYPQ</sequence>
<dbReference type="GO" id="GO:0030574">
    <property type="term" value="P:collagen catabolic process"/>
    <property type="evidence" value="ECO:0007669"/>
    <property type="project" value="TreeGrafter"/>
</dbReference>
<gene>
    <name evidence="11" type="ORF">CNF02_09180</name>
</gene>
<evidence type="ECO:0000256" key="5">
    <source>
        <dbReference type="ARBA" id="ARBA00022729"/>
    </source>
</evidence>
<dbReference type="SUPFAM" id="SSF55486">
    <property type="entry name" value="Metalloproteases ('zincins'), catalytic domain"/>
    <property type="match status" value="1"/>
</dbReference>
<dbReference type="PANTHER" id="PTHR10201:SF291">
    <property type="entry name" value="MATRIX METALLOPROTEINASE 1, ISOFORM C-RELATED"/>
    <property type="match status" value="1"/>
</dbReference>
<dbReference type="Pfam" id="PF00413">
    <property type="entry name" value="Peptidase_M10"/>
    <property type="match status" value="1"/>
</dbReference>
<evidence type="ECO:0000256" key="6">
    <source>
        <dbReference type="ARBA" id="ARBA00022801"/>
    </source>
</evidence>
<evidence type="ECO:0000256" key="2">
    <source>
        <dbReference type="ARBA" id="ARBA00010370"/>
    </source>
</evidence>
<keyword evidence="6" id="KW-0378">Hydrolase</keyword>
<evidence type="ECO:0000313" key="12">
    <source>
        <dbReference type="Proteomes" id="UP000219329"/>
    </source>
</evidence>
<evidence type="ECO:0000256" key="4">
    <source>
        <dbReference type="ARBA" id="ARBA00022723"/>
    </source>
</evidence>
<evidence type="ECO:0000313" key="11">
    <source>
        <dbReference type="EMBL" id="PDH33352.1"/>
    </source>
</evidence>
<evidence type="ECO:0000256" key="3">
    <source>
        <dbReference type="ARBA" id="ARBA00022670"/>
    </source>
</evidence>
<dbReference type="GO" id="GO:0005615">
    <property type="term" value="C:extracellular space"/>
    <property type="evidence" value="ECO:0007669"/>
    <property type="project" value="TreeGrafter"/>
</dbReference>
<accession>A0A2A5WAA4</accession>
<dbReference type="GO" id="GO:0008270">
    <property type="term" value="F:zinc ion binding"/>
    <property type="evidence" value="ECO:0007669"/>
    <property type="project" value="InterPro"/>
</dbReference>
<dbReference type="GO" id="GO:0030198">
    <property type="term" value="P:extracellular matrix organization"/>
    <property type="evidence" value="ECO:0007669"/>
    <property type="project" value="TreeGrafter"/>
</dbReference>
<proteinExistence type="inferred from homology"/>
<evidence type="ECO:0000256" key="9">
    <source>
        <dbReference type="SAM" id="Phobius"/>
    </source>
</evidence>
<organism evidence="11 12">
    <name type="scientific">OM182 bacterium MED-G28</name>
    <dbReference type="NCBI Taxonomy" id="1986256"/>
    <lineage>
        <taxon>Bacteria</taxon>
        <taxon>Pseudomonadati</taxon>
        <taxon>Pseudomonadota</taxon>
        <taxon>Gammaproteobacteria</taxon>
        <taxon>OMG group</taxon>
        <taxon>OM182 clade</taxon>
    </lineage>
</organism>
<dbReference type="InterPro" id="IPR024079">
    <property type="entry name" value="MetalloPept_cat_dom_sf"/>
</dbReference>
<comment type="caution">
    <text evidence="11">The sequence shown here is derived from an EMBL/GenBank/DDBJ whole genome shotgun (WGS) entry which is preliminary data.</text>
</comment>
<dbReference type="PANTHER" id="PTHR10201">
    <property type="entry name" value="MATRIX METALLOPROTEINASE"/>
    <property type="match status" value="1"/>
</dbReference>
<evidence type="ECO:0000256" key="8">
    <source>
        <dbReference type="ARBA" id="ARBA00023049"/>
    </source>
</evidence>
<evidence type="ECO:0000259" key="10">
    <source>
        <dbReference type="SMART" id="SM00235"/>
    </source>
</evidence>
<dbReference type="Proteomes" id="UP000219329">
    <property type="component" value="Unassembled WGS sequence"/>
</dbReference>
<keyword evidence="7" id="KW-0862">Zinc</keyword>
<evidence type="ECO:0000256" key="1">
    <source>
        <dbReference type="ARBA" id="ARBA00001947"/>
    </source>
</evidence>
<reference evidence="11 12" key="1">
    <citation type="submission" date="2017-08" db="EMBL/GenBank/DDBJ databases">
        <title>Fine stratification of microbial communities through a metagenomic profile of the photic zone.</title>
        <authorList>
            <person name="Haro-Moreno J.M."/>
            <person name="Lopez-Perez M."/>
            <person name="De La Torre J."/>
            <person name="Picazo A."/>
            <person name="Camacho A."/>
            <person name="Rodriguez-Valera F."/>
        </authorList>
    </citation>
    <scope>NUCLEOTIDE SEQUENCE [LARGE SCALE GENOMIC DNA]</scope>
    <source>
        <strain evidence="11">MED-G28</strain>
    </source>
</reference>
<protein>
    <recommendedName>
        <fullName evidence="10">Peptidase metallopeptidase domain-containing protein</fullName>
    </recommendedName>
</protein>
<dbReference type="PRINTS" id="PR00138">
    <property type="entry name" value="MATRIXIN"/>
</dbReference>
<dbReference type="AlphaFoldDB" id="A0A2A5WAA4"/>
<dbReference type="GO" id="GO:0031012">
    <property type="term" value="C:extracellular matrix"/>
    <property type="evidence" value="ECO:0007669"/>
    <property type="project" value="InterPro"/>
</dbReference>
<dbReference type="EMBL" id="NTJZ01000009">
    <property type="protein sequence ID" value="PDH33352.1"/>
    <property type="molecule type" value="Genomic_DNA"/>
</dbReference>
<dbReference type="GO" id="GO:0004222">
    <property type="term" value="F:metalloendopeptidase activity"/>
    <property type="evidence" value="ECO:0007669"/>
    <property type="project" value="InterPro"/>
</dbReference>
<feature type="transmembrane region" description="Helical" evidence="9">
    <location>
        <begin position="31"/>
        <end position="54"/>
    </location>
</feature>
<keyword evidence="3" id="KW-0645">Protease</keyword>
<keyword evidence="4" id="KW-0479">Metal-binding</keyword>
<dbReference type="SMART" id="SM00235">
    <property type="entry name" value="ZnMc"/>
    <property type="match status" value="1"/>
</dbReference>
<dbReference type="InterPro" id="IPR021190">
    <property type="entry name" value="Pept_M10A"/>
</dbReference>